<name>A0ABW4E7A1_9LACO</name>
<evidence type="ECO:0000313" key="2">
    <source>
        <dbReference type="Proteomes" id="UP001597252"/>
    </source>
</evidence>
<protein>
    <submittedName>
        <fullName evidence="1">Uncharacterized protein</fullName>
    </submittedName>
</protein>
<comment type="caution">
    <text evidence="1">The sequence shown here is derived from an EMBL/GenBank/DDBJ whole genome shotgun (WGS) entry which is preliminary data.</text>
</comment>
<reference evidence="2" key="1">
    <citation type="journal article" date="2019" name="Int. J. Syst. Evol. Microbiol.">
        <title>The Global Catalogue of Microorganisms (GCM) 10K type strain sequencing project: providing services to taxonomists for standard genome sequencing and annotation.</title>
        <authorList>
            <consortium name="The Broad Institute Genomics Platform"/>
            <consortium name="The Broad Institute Genome Sequencing Center for Infectious Disease"/>
            <person name="Wu L."/>
            <person name="Ma J."/>
        </authorList>
    </citation>
    <scope>NUCLEOTIDE SEQUENCE [LARGE SCALE GENOMIC DNA]</scope>
    <source>
        <strain evidence="2">CCM 8903</strain>
    </source>
</reference>
<proteinExistence type="predicted"/>
<accession>A0ABW4E7A1</accession>
<gene>
    <name evidence="1" type="ORF">ACFQ5J_09705</name>
</gene>
<sequence length="226" mass="26066">MAGILVIIIVAAGVYYKMVYATPNAKAVRQLTRGKNEEQKKVIEYFTRQGCLVKTMSDAEYLDLITKKRDSLNLRDKAISRIGLDEDEIKEISPIRLEGPVFKNAYSKKMDNGKFTSSRYQVTWIFFSKTQVHLYTYTFDMDEDKKQESTEEYFYQDVTSFTTSNMTETAKYMDGQVEKTREVETSKFKMVVPGDQMLVAMDGDVQSAEESIQGMKSMLREKKSQQ</sequence>
<dbReference type="EMBL" id="JBHTON010000030">
    <property type="protein sequence ID" value="MFD1485504.1"/>
    <property type="molecule type" value="Genomic_DNA"/>
</dbReference>
<dbReference type="RefSeq" id="WP_125754318.1">
    <property type="nucleotide sequence ID" value="NZ_JBHTON010000030.1"/>
</dbReference>
<organism evidence="1 2">
    <name type="scientific">Lacticaseibacillus baoqingensis</name>
    <dbReference type="NCBI Taxonomy" id="2486013"/>
    <lineage>
        <taxon>Bacteria</taxon>
        <taxon>Bacillati</taxon>
        <taxon>Bacillota</taxon>
        <taxon>Bacilli</taxon>
        <taxon>Lactobacillales</taxon>
        <taxon>Lactobacillaceae</taxon>
        <taxon>Lacticaseibacillus</taxon>
    </lineage>
</organism>
<keyword evidence="2" id="KW-1185">Reference proteome</keyword>
<dbReference type="Proteomes" id="UP001597252">
    <property type="component" value="Unassembled WGS sequence"/>
</dbReference>
<evidence type="ECO:0000313" key="1">
    <source>
        <dbReference type="EMBL" id="MFD1485504.1"/>
    </source>
</evidence>